<keyword evidence="1" id="KW-0813">Transport</keyword>
<feature type="region of interest" description="Disordered" evidence="15">
    <location>
        <begin position="32"/>
        <end position="138"/>
    </location>
</feature>
<evidence type="ECO:0000256" key="5">
    <source>
        <dbReference type="ARBA" id="ARBA00022723"/>
    </source>
</evidence>
<feature type="transmembrane region" description="Helical" evidence="16">
    <location>
        <begin position="12"/>
        <end position="29"/>
    </location>
</feature>
<protein>
    <submittedName>
        <fullName evidence="18">Putative stromal interaction molecule</fullName>
    </submittedName>
</protein>
<dbReference type="GO" id="GO:0005246">
    <property type="term" value="F:calcium channel regulator activity"/>
    <property type="evidence" value="ECO:0007669"/>
    <property type="project" value="InterPro"/>
</dbReference>
<dbReference type="GO" id="GO:0002115">
    <property type="term" value="P:store-operated calcium entry"/>
    <property type="evidence" value="ECO:0007669"/>
    <property type="project" value="TreeGrafter"/>
</dbReference>
<reference evidence="18" key="1">
    <citation type="journal article" date="2014" name="Insect Biochem. Mol. Biol.">
        <title>An insight into the sialome of the frog biting fly, Corethrella appendiculata.</title>
        <authorList>
            <person name="Ribeiro J.M.C."/>
            <person name="Chagas A.C."/>
            <person name="Pham V.M."/>
            <person name="Lounibos L.P."/>
            <person name="Calvo E."/>
        </authorList>
    </citation>
    <scope>NUCLEOTIDE SEQUENCE</scope>
    <source>
        <tissue evidence="18">Salivary glands</tissue>
    </source>
</reference>
<dbReference type="InterPro" id="IPR013761">
    <property type="entry name" value="SAM/pointed_sf"/>
</dbReference>
<dbReference type="InterPro" id="IPR057835">
    <property type="entry name" value="EF-hand_STIM1/2"/>
</dbReference>
<dbReference type="FunFam" id="1.10.238.180:FF:000001">
    <property type="entry name" value="Stromal interaction molecule 1"/>
    <property type="match status" value="1"/>
</dbReference>
<dbReference type="InterPro" id="IPR001660">
    <property type="entry name" value="SAM"/>
</dbReference>
<evidence type="ECO:0000256" key="1">
    <source>
        <dbReference type="ARBA" id="ARBA00022448"/>
    </source>
</evidence>
<comment type="subcellular location">
    <subcellularLocation>
        <location evidence="13">Endomembrane system</location>
        <topology evidence="13">Single-pass type I membrane protein</topology>
    </subcellularLocation>
</comment>
<dbReference type="Gene3D" id="1.10.287.3550">
    <property type="match status" value="1"/>
</dbReference>
<keyword evidence="6" id="KW-0732">Signal</keyword>
<dbReference type="InterPro" id="IPR037608">
    <property type="entry name" value="STIM1/2"/>
</dbReference>
<evidence type="ECO:0000256" key="14">
    <source>
        <dbReference type="SAM" id="Coils"/>
    </source>
</evidence>
<evidence type="ECO:0000256" key="16">
    <source>
        <dbReference type="SAM" id="Phobius"/>
    </source>
</evidence>
<proteinExistence type="evidence at transcript level"/>
<evidence type="ECO:0000256" key="12">
    <source>
        <dbReference type="ARBA" id="ARBA00023180"/>
    </source>
</evidence>
<feature type="coiled-coil region" evidence="14">
    <location>
        <begin position="371"/>
        <end position="441"/>
    </location>
</feature>
<keyword evidence="10" id="KW-0406">Ion transport</keyword>
<evidence type="ECO:0000259" key="17">
    <source>
        <dbReference type="PROSITE" id="PS50105"/>
    </source>
</evidence>
<keyword evidence="5" id="KW-0479">Metal-binding</keyword>
<dbReference type="FunFam" id="1.10.287.3550:FF:000002">
    <property type="entry name" value="Stromal interaction molecule homolog"/>
    <property type="match status" value="1"/>
</dbReference>
<dbReference type="PROSITE" id="PS50105">
    <property type="entry name" value="SAM_DOMAIN"/>
    <property type="match status" value="1"/>
</dbReference>
<feature type="domain" description="SAM" evidence="17">
    <location>
        <begin position="253"/>
        <end position="311"/>
    </location>
</feature>
<keyword evidence="2" id="KW-0597">Phosphoprotein</keyword>
<dbReference type="Gene3D" id="1.20.5.340">
    <property type="match status" value="1"/>
</dbReference>
<organism evidence="18">
    <name type="scientific">Corethrella appendiculata</name>
    <dbReference type="NCBI Taxonomy" id="1370023"/>
    <lineage>
        <taxon>Eukaryota</taxon>
        <taxon>Metazoa</taxon>
        <taxon>Ecdysozoa</taxon>
        <taxon>Arthropoda</taxon>
        <taxon>Hexapoda</taxon>
        <taxon>Insecta</taxon>
        <taxon>Pterygota</taxon>
        <taxon>Neoptera</taxon>
        <taxon>Endopterygota</taxon>
        <taxon>Diptera</taxon>
        <taxon>Nematocera</taxon>
        <taxon>Culicoidea</taxon>
        <taxon>Chaoboridae</taxon>
        <taxon>Corethrella</taxon>
    </lineage>
</organism>
<keyword evidence="7" id="KW-0106">Calcium</keyword>
<dbReference type="CDD" id="cd09504">
    <property type="entry name" value="SAM_STIM-1_2-like"/>
    <property type="match status" value="1"/>
</dbReference>
<dbReference type="Gene3D" id="1.10.238.180">
    <property type="match status" value="1"/>
</dbReference>
<evidence type="ECO:0000256" key="13">
    <source>
        <dbReference type="ARBA" id="ARBA00046288"/>
    </source>
</evidence>
<dbReference type="FunFam" id="1.20.5.340:FF:000033">
    <property type="entry name" value="Stromal interaction molecule"/>
    <property type="match status" value="1"/>
</dbReference>
<evidence type="ECO:0000313" key="18">
    <source>
        <dbReference type="EMBL" id="JAB59608.1"/>
    </source>
</evidence>
<evidence type="ECO:0000256" key="7">
    <source>
        <dbReference type="ARBA" id="ARBA00022837"/>
    </source>
</evidence>
<dbReference type="PANTHER" id="PTHR15136">
    <property type="entry name" value="STROMAL INTERACTION MOLECULE HOMOLOG"/>
    <property type="match status" value="1"/>
</dbReference>
<feature type="region of interest" description="Disordered" evidence="15">
    <location>
        <begin position="787"/>
        <end position="845"/>
    </location>
</feature>
<evidence type="ECO:0000256" key="4">
    <source>
        <dbReference type="ARBA" id="ARBA00022692"/>
    </source>
</evidence>
<dbReference type="InterPro" id="IPR032393">
    <property type="entry name" value="SOAR_STIM1/2"/>
</dbReference>
<name>U5EZS1_9DIPT</name>
<evidence type="ECO:0000256" key="10">
    <source>
        <dbReference type="ARBA" id="ARBA00023065"/>
    </source>
</evidence>
<dbReference type="Gene3D" id="1.10.150.50">
    <property type="entry name" value="Transcription Factor, Ets-1"/>
    <property type="match status" value="1"/>
</dbReference>
<dbReference type="GO" id="GO:0005509">
    <property type="term" value="F:calcium ion binding"/>
    <property type="evidence" value="ECO:0007669"/>
    <property type="project" value="TreeGrafter"/>
</dbReference>
<keyword evidence="8 16" id="KW-1133">Transmembrane helix</keyword>
<dbReference type="GO" id="GO:0005783">
    <property type="term" value="C:endoplasmic reticulum"/>
    <property type="evidence" value="ECO:0007669"/>
    <property type="project" value="TreeGrafter"/>
</dbReference>
<keyword evidence="12" id="KW-0325">Glycoprotein</keyword>
<dbReference type="CDD" id="cd11722">
    <property type="entry name" value="SOAR"/>
    <property type="match status" value="1"/>
</dbReference>
<evidence type="ECO:0000256" key="6">
    <source>
        <dbReference type="ARBA" id="ARBA00022729"/>
    </source>
</evidence>
<evidence type="ECO:0000256" key="15">
    <source>
        <dbReference type="SAM" id="MobiDB-lite"/>
    </source>
</evidence>
<dbReference type="GO" id="GO:0051049">
    <property type="term" value="P:regulation of transport"/>
    <property type="evidence" value="ECO:0007669"/>
    <property type="project" value="UniProtKB-ARBA"/>
</dbReference>
<feature type="compositionally biased region" description="Polar residues" evidence="15">
    <location>
        <begin position="113"/>
        <end position="134"/>
    </location>
</feature>
<dbReference type="Pfam" id="PF25578">
    <property type="entry name" value="EF-hand_STIM1"/>
    <property type="match status" value="1"/>
</dbReference>
<accession>U5EZS1</accession>
<keyword evidence="11 16" id="KW-0472">Membrane</keyword>
<dbReference type="FunFam" id="1.10.150.50:FF:000009">
    <property type="entry name" value="Stromal interaction molecule 1"/>
    <property type="match status" value="1"/>
</dbReference>
<feature type="compositionally biased region" description="Low complexity" evidence="15">
    <location>
        <begin position="746"/>
        <end position="772"/>
    </location>
</feature>
<evidence type="ECO:0000256" key="11">
    <source>
        <dbReference type="ARBA" id="ARBA00023136"/>
    </source>
</evidence>
<dbReference type="EMBL" id="GANO01000263">
    <property type="protein sequence ID" value="JAB59608.1"/>
    <property type="molecule type" value="mRNA"/>
</dbReference>
<dbReference type="Pfam" id="PF16533">
    <property type="entry name" value="SOAR"/>
    <property type="match status" value="1"/>
</dbReference>
<feature type="compositionally biased region" description="Polar residues" evidence="15">
    <location>
        <begin position="729"/>
        <end position="745"/>
    </location>
</feature>
<evidence type="ECO:0000256" key="9">
    <source>
        <dbReference type="ARBA" id="ARBA00023054"/>
    </source>
</evidence>
<sequence length="845" mass="95530">MRWLQYQNVSSYFTILIFSIFSLCLAIEIDNENTHPPPSPPYKPQPQHQHQQQQQQQQQQHKHYQEHLHHLHQQQQQQVQHHHLPQHQPYERSRSSIAGTGGGGGDSSSSSSATNLGPTVNSPSGISSTTPTHSHSLEPRSSYAILSQAMSQAVHHEFGTYGSGSADGSCLADDLDCNQDHLGMEAIRSLHRQLDDDDNGDIDLSESDDFLREELKYDSGYEKRHKAFHFNDDMHISVKELWEAWLRSEVHNWTVDQTTEWLAQSVQLPQYVNVFRQHKVTGKVLPRLAVNNMHYVSSVLGIKDPIHKQKIALKAMDAVLFGPPRETGTRWKDLLLVTLLLTAIIGSWYAYQQNKNAKIHLRRMAKDVEGLLKAEVALKDMQKELERARLEQETVGKEKLDLERRLKEAPTLSSSNSDLEVQQLKQEIEMLRSELSRAEIEINDHCWTPPQGLQNWLQLTYELENKHHVKKRIQAEKQLQSAREACEKLKKKRSSLVGAFVSTHGKSIDDVDRSIVEARNALSDVTNDLQERMHRWKQIETILGFNVVNNNGIAYLENILYNRNGAGKPYRARLTSSQDDLDDDSVQGFFDGQNRSNRDDSSASDDGDRDRDTVTFILGGACTSIPSNLNNVTSSTSINNINYQQQNSIISTSSIHQQSNHHYDGIFEENNLISSSNERIVPIPRSKKIPTKLPLTAPAAVTGTNVITSNTNGTGGGTVKAPMPPPRKTMSSQSLFHMGRSQSTDVVSLESPTLSLPSPTTSVSSTTTPPQQLSQQLQQFIDNNLVQQQQQPKLQQQQQQQHQQAKQSTEDTYSTDSSSFDDDVKKRRRKIHFPFGKKFSKNKNK</sequence>
<evidence type="ECO:0000256" key="2">
    <source>
        <dbReference type="ARBA" id="ARBA00022553"/>
    </source>
</evidence>
<dbReference type="GO" id="GO:0006874">
    <property type="term" value="P:intracellular calcium ion homeostasis"/>
    <property type="evidence" value="ECO:0007669"/>
    <property type="project" value="TreeGrafter"/>
</dbReference>
<dbReference type="AlphaFoldDB" id="U5EZS1"/>
<feature type="compositionally biased region" description="Pro residues" evidence="15">
    <location>
        <begin position="35"/>
        <end position="44"/>
    </location>
</feature>
<dbReference type="SMART" id="SM00454">
    <property type="entry name" value="SAM"/>
    <property type="match status" value="1"/>
</dbReference>
<keyword evidence="9 14" id="KW-0175">Coiled coil</keyword>
<evidence type="ECO:0000256" key="3">
    <source>
        <dbReference type="ARBA" id="ARBA00022568"/>
    </source>
</evidence>
<feature type="compositionally biased region" description="Basic and acidic residues" evidence="15">
    <location>
        <begin position="596"/>
        <end position="610"/>
    </location>
</feature>
<feature type="region of interest" description="Disordered" evidence="15">
    <location>
        <begin position="575"/>
        <end position="610"/>
    </location>
</feature>
<dbReference type="PANTHER" id="PTHR15136:SF5">
    <property type="entry name" value="STROMAL INTERACTION MOLECULE HOMOLOG"/>
    <property type="match status" value="1"/>
</dbReference>
<dbReference type="SUPFAM" id="SSF47769">
    <property type="entry name" value="SAM/Pointed domain"/>
    <property type="match status" value="1"/>
</dbReference>
<feature type="region of interest" description="Disordered" evidence="15">
    <location>
        <begin position="706"/>
        <end position="772"/>
    </location>
</feature>
<feature type="compositionally biased region" description="Low complexity" evidence="15">
    <location>
        <begin position="45"/>
        <end position="59"/>
    </location>
</feature>
<keyword evidence="4 16" id="KW-0812">Transmembrane</keyword>
<dbReference type="GO" id="GO:0005886">
    <property type="term" value="C:plasma membrane"/>
    <property type="evidence" value="ECO:0007669"/>
    <property type="project" value="TreeGrafter"/>
</dbReference>
<dbReference type="Pfam" id="PF07647">
    <property type="entry name" value="SAM_2"/>
    <property type="match status" value="1"/>
</dbReference>
<feature type="compositionally biased region" description="Low complexity" evidence="15">
    <location>
        <begin position="787"/>
        <end position="818"/>
    </location>
</feature>
<evidence type="ECO:0000256" key="8">
    <source>
        <dbReference type="ARBA" id="ARBA00022989"/>
    </source>
</evidence>
<keyword evidence="3" id="KW-0109">Calcium transport</keyword>